<evidence type="ECO:0000256" key="5">
    <source>
        <dbReference type="ARBA" id="ARBA00023054"/>
    </source>
</evidence>
<dbReference type="GO" id="GO:0000775">
    <property type="term" value="C:chromosome, centromeric region"/>
    <property type="evidence" value="ECO:0007669"/>
    <property type="project" value="UniProtKB-SubCell"/>
</dbReference>
<dbReference type="InterPro" id="IPR020993">
    <property type="entry name" value="Centromere_CenpK"/>
</dbReference>
<evidence type="ECO:0000256" key="6">
    <source>
        <dbReference type="ARBA" id="ARBA00023242"/>
    </source>
</evidence>
<reference evidence="9" key="1">
    <citation type="journal article" date="2020" name="Stud. Mycol.">
        <title>101 Dothideomycetes genomes: a test case for predicting lifestyles and emergence of pathogens.</title>
        <authorList>
            <person name="Haridas S."/>
            <person name="Albert R."/>
            <person name="Binder M."/>
            <person name="Bloem J."/>
            <person name="Labutti K."/>
            <person name="Salamov A."/>
            <person name="Andreopoulos B."/>
            <person name="Baker S."/>
            <person name="Barry K."/>
            <person name="Bills G."/>
            <person name="Bluhm B."/>
            <person name="Cannon C."/>
            <person name="Castanera R."/>
            <person name="Culley D."/>
            <person name="Daum C."/>
            <person name="Ezra D."/>
            <person name="Gonzalez J."/>
            <person name="Henrissat B."/>
            <person name="Kuo A."/>
            <person name="Liang C."/>
            <person name="Lipzen A."/>
            <person name="Lutzoni F."/>
            <person name="Magnuson J."/>
            <person name="Mondo S."/>
            <person name="Nolan M."/>
            <person name="Ohm R."/>
            <person name="Pangilinan J."/>
            <person name="Park H.-J."/>
            <person name="Ramirez L."/>
            <person name="Alfaro M."/>
            <person name="Sun H."/>
            <person name="Tritt A."/>
            <person name="Yoshinaga Y."/>
            <person name="Zwiers L.-H."/>
            <person name="Turgeon B."/>
            <person name="Goodwin S."/>
            <person name="Spatafora J."/>
            <person name="Crous P."/>
            <person name="Grigoriev I."/>
        </authorList>
    </citation>
    <scope>NUCLEOTIDE SEQUENCE</scope>
    <source>
        <strain evidence="9">CBS 123094</strain>
    </source>
</reference>
<dbReference type="Proteomes" id="UP000799779">
    <property type="component" value="Unassembled WGS sequence"/>
</dbReference>
<feature type="compositionally biased region" description="Acidic residues" evidence="8">
    <location>
        <begin position="277"/>
        <end position="287"/>
    </location>
</feature>
<name>A0A6A5X465_9PLEO</name>
<dbReference type="GO" id="GO:0005634">
    <property type="term" value="C:nucleus"/>
    <property type="evidence" value="ECO:0007669"/>
    <property type="project" value="UniProtKB-SubCell"/>
</dbReference>
<dbReference type="EMBL" id="ML977556">
    <property type="protein sequence ID" value="KAF2007745.1"/>
    <property type="molecule type" value="Genomic_DNA"/>
</dbReference>
<evidence type="ECO:0000313" key="9">
    <source>
        <dbReference type="EMBL" id="KAF2007745.1"/>
    </source>
</evidence>
<feature type="region of interest" description="Disordered" evidence="8">
    <location>
        <begin position="243"/>
        <end position="263"/>
    </location>
</feature>
<dbReference type="GO" id="GO:0051382">
    <property type="term" value="P:kinetochore assembly"/>
    <property type="evidence" value="ECO:0007669"/>
    <property type="project" value="InterPro"/>
</dbReference>
<accession>A0A6A5X465</accession>
<evidence type="ECO:0000256" key="2">
    <source>
        <dbReference type="ARBA" id="ARBA00004584"/>
    </source>
</evidence>
<organism evidence="9 10">
    <name type="scientific">Amniculicola lignicola CBS 123094</name>
    <dbReference type="NCBI Taxonomy" id="1392246"/>
    <lineage>
        <taxon>Eukaryota</taxon>
        <taxon>Fungi</taxon>
        <taxon>Dikarya</taxon>
        <taxon>Ascomycota</taxon>
        <taxon>Pezizomycotina</taxon>
        <taxon>Dothideomycetes</taxon>
        <taxon>Pleosporomycetidae</taxon>
        <taxon>Pleosporales</taxon>
        <taxon>Amniculicolaceae</taxon>
        <taxon>Amniculicola</taxon>
    </lineage>
</organism>
<keyword evidence="10" id="KW-1185">Reference proteome</keyword>
<proteinExistence type="inferred from homology"/>
<dbReference type="PANTHER" id="PTHR14401">
    <property type="entry name" value="CENTROMERE PROTEIN K"/>
    <property type="match status" value="1"/>
</dbReference>
<keyword evidence="5" id="KW-0175">Coiled coil</keyword>
<evidence type="ECO:0000256" key="8">
    <source>
        <dbReference type="SAM" id="MobiDB-lite"/>
    </source>
</evidence>
<dbReference type="AlphaFoldDB" id="A0A6A5X465"/>
<evidence type="ECO:0000256" key="7">
    <source>
        <dbReference type="ARBA" id="ARBA00023328"/>
    </source>
</evidence>
<gene>
    <name evidence="9" type="ORF">P154DRAFT_516562</name>
</gene>
<dbReference type="PANTHER" id="PTHR14401:SF6">
    <property type="entry name" value="CENTROMERE PROTEIN K"/>
    <property type="match status" value="1"/>
</dbReference>
<feature type="region of interest" description="Disordered" evidence="8">
    <location>
        <begin position="268"/>
        <end position="287"/>
    </location>
</feature>
<evidence type="ECO:0008006" key="11">
    <source>
        <dbReference type="Google" id="ProtNLM"/>
    </source>
</evidence>
<protein>
    <recommendedName>
        <fullName evidence="11">Centromere protein Cenp-K</fullName>
    </recommendedName>
</protein>
<evidence type="ECO:0000313" key="10">
    <source>
        <dbReference type="Proteomes" id="UP000799779"/>
    </source>
</evidence>
<comment type="subcellular location">
    <subcellularLocation>
        <location evidence="2">Chromosome</location>
        <location evidence="2">Centromere</location>
    </subcellularLocation>
    <subcellularLocation>
        <location evidence="1">Nucleus</location>
    </subcellularLocation>
</comment>
<dbReference type="GO" id="GO:0000070">
    <property type="term" value="P:mitotic sister chromatid segregation"/>
    <property type="evidence" value="ECO:0007669"/>
    <property type="project" value="TreeGrafter"/>
</dbReference>
<dbReference type="OrthoDB" id="9445768at2759"/>
<evidence type="ECO:0000256" key="3">
    <source>
        <dbReference type="ARBA" id="ARBA00005795"/>
    </source>
</evidence>
<evidence type="ECO:0000256" key="1">
    <source>
        <dbReference type="ARBA" id="ARBA00004123"/>
    </source>
</evidence>
<evidence type="ECO:0000256" key="4">
    <source>
        <dbReference type="ARBA" id="ARBA00022454"/>
    </source>
</evidence>
<keyword evidence="4" id="KW-0158">Chromosome</keyword>
<keyword evidence="6" id="KW-0539">Nucleus</keyword>
<comment type="similarity">
    <text evidence="3">Belongs to the CENP-K/MCM22 family.</text>
</comment>
<sequence length="353" mass="38812">MDGANALSNIRQYASSSKALRDVSMDFEASDTSSRLDSTISELRGRVLEQQAALDKIRASASTSLEDAAYASSDPRQKLKQLRIVKEAYARLLPTTPYLPSKGSMLPALLAARTIAESINGTKEAITTTQSELDRTTTLLRTEQRNLHDAHLITAAMQARITRLQTDQVDRSQKSPAQLAKELVQVKQAQKQDLNEQIQIYGNAMNQFLNDHLGAMLAAEELGGPVVGDMLDPDNDTLAAGFTAKGKPKSTKKPVADGKRQRRIDQIWGKSSQAAGGEEEEPITEAEAADEEMRNLIERLFATLTGPGGGKAYYELERDSAASRFLVRAKIAQFHPRDARKIRLVDFGRELDD</sequence>
<keyword evidence="7" id="KW-0137">Centromere</keyword>
<feature type="compositionally biased region" description="Basic and acidic residues" evidence="8">
    <location>
        <begin position="254"/>
        <end position="263"/>
    </location>
</feature>